<proteinExistence type="predicted"/>
<dbReference type="PROSITE" id="PS50011">
    <property type="entry name" value="PROTEIN_KINASE_DOM"/>
    <property type="match status" value="1"/>
</dbReference>
<comment type="caution">
    <text evidence="6">The sequence shown here is derived from an EMBL/GenBank/DDBJ whole genome shotgun (WGS) entry which is preliminary data.</text>
</comment>
<dbReference type="GO" id="GO:0004672">
    <property type="term" value="F:protein kinase activity"/>
    <property type="evidence" value="ECO:0007669"/>
    <property type="project" value="InterPro"/>
</dbReference>
<evidence type="ECO:0000256" key="3">
    <source>
        <dbReference type="ARBA" id="ARBA00023239"/>
    </source>
</evidence>
<dbReference type="Pfam" id="PF07714">
    <property type="entry name" value="PK_Tyr_Ser-Thr"/>
    <property type="match status" value="1"/>
</dbReference>
<organism evidence="6 7">
    <name type="scientific">Elysia chlorotica</name>
    <name type="common">Eastern emerald elysia</name>
    <name type="synonym">Sea slug</name>
    <dbReference type="NCBI Taxonomy" id="188477"/>
    <lineage>
        <taxon>Eukaryota</taxon>
        <taxon>Metazoa</taxon>
        <taxon>Spiralia</taxon>
        <taxon>Lophotrochozoa</taxon>
        <taxon>Mollusca</taxon>
        <taxon>Gastropoda</taxon>
        <taxon>Heterobranchia</taxon>
        <taxon>Euthyneura</taxon>
        <taxon>Panpulmonata</taxon>
        <taxon>Sacoglossa</taxon>
        <taxon>Placobranchoidea</taxon>
        <taxon>Plakobranchidae</taxon>
        <taxon>Elysia</taxon>
    </lineage>
</organism>
<dbReference type="GO" id="GO:0004383">
    <property type="term" value="F:guanylate cyclase activity"/>
    <property type="evidence" value="ECO:0007669"/>
    <property type="project" value="UniProtKB-EC"/>
</dbReference>
<dbReference type="InterPro" id="IPR011009">
    <property type="entry name" value="Kinase-like_dom_sf"/>
</dbReference>
<keyword evidence="3" id="KW-0456">Lyase</keyword>
<evidence type="ECO:0000256" key="2">
    <source>
        <dbReference type="ARBA" id="ARBA00022741"/>
    </source>
</evidence>
<dbReference type="Proteomes" id="UP000271974">
    <property type="component" value="Unassembled WGS sequence"/>
</dbReference>
<dbReference type="InterPro" id="IPR001245">
    <property type="entry name" value="Ser-Thr/Tyr_kinase_cat_dom"/>
</dbReference>
<dbReference type="PANTHER" id="PTHR11920:SF501">
    <property type="entry name" value="GUANYLATE CYCLASE 32E"/>
    <property type="match status" value="1"/>
</dbReference>
<gene>
    <name evidence="6" type="ORF">EGW08_000475</name>
</gene>
<dbReference type="GO" id="GO:0004016">
    <property type="term" value="F:adenylate cyclase activity"/>
    <property type="evidence" value="ECO:0007669"/>
    <property type="project" value="TreeGrafter"/>
</dbReference>
<keyword evidence="7" id="KW-1185">Reference proteome</keyword>
<dbReference type="InterPro" id="IPR050401">
    <property type="entry name" value="Cyclic_nucleotide_synthase"/>
</dbReference>
<dbReference type="SUPFAM" id="SSF56112">
    <property type="entry name" value="Protein kinase-like (PK-like)"/>
    <property type="match status" value="1"/>
</dbReference>
<keyword evidence="2" id="KW-0547">Nucleotide-binding</keyword>
<keyword evidence="4" id="KW-0141">cGMP biosynthesis</keyword>
<dbReference type="EMBL" id="RQTK01000006">
    <property type="protein sequence ID" value="RUS91767.1"/>
    <property type="molecule type" value="Genomic_DNA"/>
</dbReference>
<evidence type="ECO:0000256" key="4">
    <source>
        <dbReference type="ARBA" id="ARBA00023293"/>
    </source>
</evidence>
<dbReference type="AlphaFoldDB" id="A0A3S1BUT9"/>
<sequence length="338" mass="38521">MLWMRDSMINANVVRFYGLTELHDGRYVIEDFCSKGTVLDVLQSGRYNLTTDLKMSVALEIASGMAYLHVNSIVHGMLRSTCCWLDNKWTVKIGDWEYFKLLAVQNPKVNPLQALRTKGATGDKYELLFRDFWTAPELLRSELEEWPTQACDVYSYAIILQELFTRDDPYFELAELLTPEQILDAVVHNRLRPEPSADAPIIVRQVMELAWSDSPPARPTFEQISKMLRRGRSSRKSIMDNMMEAMEDYMLHLEDEVEAKVSSALQGMKTSLDSLMADMIPPQVMSSLTSGQRCESKIHAALGLVMLEIVNWTFAMETGAVEEALNLLDNLNTHIKQV</sequence>
<protein>
    <recommendedName>
        <fullName evidence="1">guanylate cyclase</fullName>
        <ecNumber evidence="1">4.6.1.2</ecNumber>
    </recommendedName>
</protein>
<feature type="non-terminal residue" evidence="6">
    <location>
        <position position="338"/>
    </location>
</feature>
<dbReference type="EC" id="4.6.1.2" evidence="1"/>
<evidence type="ECO:0000256" key="1">
    <source>
        <dbReference type="ARBA" id="ARBA00012202"/>
    </source>
</evidence>
<dbReference type="Gene3D" id="1.10.510.10">
    <property type="entry name" value="Transferase(Phosphotransferase) domain 1"/>
    <property type="match status" value="1"/>
</dbReference>
<dbReference type="GO" id="GO:0007168">
    <property type="term" value="P:receptor guanylyl cyclase signaling pathway"/>
    <property type="evidence" value="ECO:0007669"/>
    <property type="project" value="TreeGrafter"/>
</dbReference>
<evidence type="ECO:0000313" key="7">
    <source>
        <dbReference type="Proteomes" id="UP000271974"/>
    </source>
</evidence>
<dbReference type="GO" id="GO:0005886">
    <property type="term" value="C:plasma membrane"/>
    <property type="evidence" value="ECO:0007669"/>
    <property type="project" value="TreeGrafter"/>
</dbReference>
<dbReference type="STRING" id="188477.A0A3S1BUT9"/>
<dbReference type="PANTHER" id="PTHR11920">
    <property type="entry name" value="GUANYLYL CYCLASE"/>
    <property type="match status" value="1"/>
</dbReference>
<dbReference type="GO" id="GO:0005524">
    <property type="term" value="F:ATP binding"/>
    <property type="evidence" value="ECO:0007669"/>
    <property type="project" value="InterPro"/>
</dbReference>
<name>A0A3S1BUT9_ELYCH</name>
<evidence type="ECO:0000259" key="5">
    <source>
        <dbReference type="PROSITE" id="PS50011"/>
    </source>
</evidence>
<feature type="domain" description="Protein kinase" evidence="5">
    <location>
        <begin position="1"/>
        <end position="228"/>
    </location>
</feature>
<accession>A0A3S1BUT9</accession>
<evidence type="ECO:0000313" key="6">
    <source>
        <dbReference type="EMBL" id="RUS91767.1"/>
    </source>
</evidence>
<dbReference type="InterPro" id="IPR000719">
    <property type="entry name" value="Prot_kinase_dom"/>
</dbReference>
<dbReference type="GO" id="GO:0001653">
    <property type="term" value="F:peptide receptor activity"/>
    <property type="evidence" value="ECO:0007669"/>
    <property type="project" value="TreeGrafter"/>
</dbReference>
<reference evidence="6 7" key="1">
    <citation type="submission" date="2019-01" db="EMBL/GenBank/DDBJ databases">
        <title>A draft genome assembly of the solar-powered sea slug Elysia chlorotica.</title>
        <authorList>
            <person name="Cai H."/>
            <person name="Li Q."/>
            <person name="Fang X."/>
            <person name="Li J."/>
            <person name="Curtis N.E."/>
            <person name="Altenburger A."/>
            <person name="Shibata T."/>
            <person name="Feng M."/>
            <person name="Maeda T."/>
            <person name="Schwartz J.A."/>
            <person name="Shigenobu S."/>
            <person name="Lundholm N."/>
            <person name="Nishiyama T."/>
            <person name="Yang H."/>
            <person name="Hasebe M."/>
            <person name="Li S."/>
            <person name="Pierce S.K."/>
            <person name="Wang J."/>
        </authorList>
    </citation>
    <scope>NUCLEOTIDE SEQUENCE [LARGE SCALE GENOMIC DNA]</scope>
    <source>
        <strain evidence="6">EC2010</strain>
        <tissue evidence="6">Whole organism of an adult</tissue>
    </source>
</reference>
<dbReference type="OrthoDB" id="6151501at2759"/>